<dbReference type="Pfam" id="PF00202">
    <property type="entry name" value="Aminotran_3"/>
    <property type="match status" value="1"/>
</dbReference>
<protein>
    <recommendedName>
        <fullName evidence="3">Aspartate aminotransferase family protein</fullName>
    </recommendedName>
</protein>
<organism evidence="2">
    <name type="scientific">marine sediment metagenome</name>
    <dbReference type="NCBI Taxonomy" id="412755"/>
    <lineage>
        <taxon>unclassified sequences</taxon>
        <taxon>metagenomes</taxon>
        <taxon>ecological metagenomes</taxon>
    </lineage>
</organism>
<evidence type="ECO:0000313" key="2">
    <source>
        <dbReference type="EMBL" id="GAH66255.1"/>
    </source>
</evidence>
<feature type="non-terminal residue" evidence="2">
    <location>
        <position position="1"/>
    </location>
</feature>
<dbReference type="InterPro" id="IPR015424">
    <property type="entry name" value="PyrdxlP-dep_Trfase"/>
</dbReference>
<dbReference type="SUPFAM" id="SSF53383">
    <property type="entry name" value="PLP-dependent transferases"/>
    <property type="match status" value="1"/>
</dbReference>
<evidence type="ECO:0008006" key="3">
    <source>
        <dbReference type="Google" id="ProtNLM"/>
    </source>
</evidence>
<name>X1IAD8_9ZZZZ</name>
<comment type="caution">
    <text evidence="2">The sequence shown here is derived from an EMBL/GenBank/DDBJ whole genome shotgun (WGS) entry which is preliminary data.</text>
</comment>
<dbReference type="Gene3D" id="3.90.1150.10">
    <property type="entry name" value="Aspartate Aminotransferase, domain 1"/>
    <property type="match status" value="1"/>
</dbReference>
<sequence length="74" mass="8235">CSKITEVRGKGLLNAVEFEEGFQARDMCVALMECGVLVKQTHGNIICFTPPLVIQRAEMLEVLERIKSVLAELD</sequence>
<dbReference type="PANTHER" id="PTHR11986:SF18">
    <property type="entry name" value="ORNITHINE AMINOTRANSFERASE, MITOCHONDRIAL"/>
    <property type="match status" value="1"/>
</dbReference>
<dbReference type="InterPro" id="IPR015422">
    <property type="entry name" value="PyrdxlP-dep_Trfase_small"/>
</dbReference>
<dbReference type="AlphaFoldDB" id="X1IAD8"/>
<dbReference type="PANTHER" id="PTHR11986">
    <property type="entry name" value="AMINOTRANSFERASE CLASS III"/>
    <property type="match status" value="1"/>
</dbReference>
<reference evidence="2" key="1">
    <citation type="journal article" date="2014" name="Front. Microbiol.">
        <title>High frequency of phylogenetically diverse reductive dehalogenase-homologous genes in deep subseafloor sedimentary metagenomes.</title>
        <authorList>
            <person name="Kawai M."/>
            <person name="Futagami T."/>
            <person name="Toyoda A."/>
            <person name="Takaki Y."/>
            <person name="Nishi S."/>
            <person name="Hori S."/>
            <person name="Arai W."/>
            <person name="Tsubouchi T."/>
            <person name="Morono Y."/>
            <person name="Uchiyama I."/>
            <person name="Ito T."/>
            <person name="Fujiyama A."/>
            <person name="Inagaki F."/>
            <person name="Takami H."/>
        </authorList>
    </citation>
    <scope>NUCLEOTIDE SEQUENCE</scope>
    <source>
        <strain evidence="2">Expedition CK06-06</strain>
    </source>
</reference>
<evidence type="ECO:0000256" key="1">
    <source>
        <dbReference type="ARBA" id="ARBA00001933"/>
    </source>
</evidence>
<dbReference type="InterPro" id="IPR005814">
    <property type="entry name" value="Aminotrans_3"/>
</dbReference>
<dbReference type="InterPro" id="IPR050103">
    <property type="entry name" value="Class-III_PLP-dep_AT"/>
</dbReference>
<dbReference type="EMBL" id="BARU01026740">
    <property type="protein sequence ID" value="GAH66255.1"/>
    <property type="molecule type" value="Genomic_DNA"/>
</dbReference>
<dbReference type="GO" id="GO:0042802">
    <property type="term" value="F:identical protein binding"/>
    <property type="evidence" value="ECO:0007669"/>
    <property type="project" value="TreeGrafter"/>
</dbReference>
<dbReference type="GO" id="GO:0008483">
    <property type="term" value="F:transaminase activity"/>
    <property type="evidence" value="ECO:0007669"/>
    <property type="project" value="InterPro"/>
</dbReference>
<comment type="cofactor">
    <cofactor evidence="1">
        <name>pyridoxal 5'-phosphate</name>
        <dbReference type="ChEBI" id="CHEBI:597326"/>
    </cofactor>
</comment>
<gene>
    <name evidence="2" type="ORF">S03H2_42917</name>
</gene>
<dbReference type="GO" id="GO:0030170">
    <property type="term" value="F:pyridoxal phosphate binding"/>
    <property type="evidence" value="ECO:0007669"/>
    <property type="project" value="InterPro"/>
</dbReference>
<proteinExistence type="predicted"/>
<accession>X1IAD8</accession>